<sequence length="504" mass="56019">MTRSPDPIRQIVIVGGGTAGWMAAAALSRLSANGTTRITLVESDEIGTVGVGEATIPPIQQFNALLGLDENDFVSQTQGSMKLGIAFEGWTMARPRYLHPFGSFGFDMEAIKFHQFWLKLHAQGLASGIDDYNLCATMANREKFARPVPDPSSVLSQITYAYHFDAGLYAAYLRRYAEARGVTRIEGKVASVPLRATDGFIEAVVLTDGRRLEGDLFIDCSGFRGLLIEEALNSGYEDWTHWLPCDRALAVPSANVGPPKPYTRAIARDGGWQWRIPLQHRTGNGYVYCSQFVSDEQAANTLLSNLEGPALADPRPLRFTTGRRRKMWNRNCVALGLASGFLEPLESTSIHLIQAGISKLLALFPDRSFNPTNEDAYNRLSAMQFEQVRDFIILHYVANDRPEPFWLRAAAMDIPDSLRQKIDLFRACGRLFRFEDELFSENSWIAVLLGQGVLPARWDPLVDTIDPGLVRHNLDRLRAVFARAADAMPGHGDFLARTAPVRKS</sequence>
<feature type="binding site" evidence="2">
    <location>
        <position position="346"/>
    </location>
    <ligand>
        <name>L-tryptophan</name>
        <dbReference type="ChEBI" id="CHEBI:57912"/>
    </ligand>
</feature>
<comment type="caution">
    <text evidence="3">The sequence shown here is derived from an EMBL/GenBank/DDBJ whole genome shotgun (WGS) entry which is preliminary data.</text>
</comment>
<dbReference type="PIRSF" id="PIRSF011396">
    <property type="entry name" value="Trp_halogenase"/>
    <property type="match status" value="1"/>
</dbReference>
<dbReference type="InterPro" id="IPR006905">
    <property type="entry name" value="Flavin_halogenase"/>
</dbReference>
<keyword evidence="4" id="KW-1185">Reference proteome</keyword>
<feature type="binding site" evidence="2">
    <location>
        <position position="350"/>
    </location>
    <ligand>
        <name>FAD</name>
        <dbReference type="ChEBI" id="CHEBI:57692"/>
    </ligand>
</feature>
<protein>
    <submittedName>
        <fullName evidence="3">Tryptophan halogenase</fullName>
    </submittedName>
</protein>
<dbReference type="InterPro" id="IPR050816">
    <property type="entry name" value="Flavin-dep_Halogenase_NPB"/>
</dbReference>
<feature type="binding site" evidence="2">
    <location>
        <position position="337"/>
    </location>
    <ligand>
        <name>FAD</name>
        <dbReference type="ChEBI" id="CHEBI:57692"/>
    </ligand>
</feature>
<dbReference type="InterPro" id="IPR036188">
    <property type="entry name" value="FAD/NAD-bd_sf"/>
</dbReference>
<keyword evidence="2" id="KW-0547">Nucleotide-binding</keyword>
<dbReference type="GO" id="GO:0000166">
    <property type="term" value="F:nucleotide binding"/>
    <property type="evidence" value="ECO:0007669"/>
    <property type="project" value="UniProtKB-KW"/>
</dbReference>
<evidence type="ECO:0000256" key="1">
    <source>
        <dbReference type="PIRSR" id="PIRSR011396-1"/>
    </source>
</evidence>
<evidence type="ECO:0000313" key="4">
    <source>
        <dbReference type="Proteomes" id="UP000216998"/>
    </source>
</evidence>
<dbReference type="RefSeq" id="WP_094454417.1">
    <property type="nucleotide sequence ID" value="NZ_NOXU01000023.1"/>
</dbReference>
<proteinExistence type="predicted"/>
<accession>A0A255Z5J3</accession>
<dbReference type="Pfam" id="PF04820">
    <property type="entry name" value="Trp_halogenase"/>
    <property type="match status" value="1"/>
</dbReference>
<feature type="binding site" evidence="2">
    <location>
        <begin position="16"/>
        <end position="19"/>
    </location>
    <ligand>
        <name>FAD</name>
        <dbReference type="ChEBI" id="CHEBI:57692"/>
    </ligand>
</feature>
<organism evidence="3 4">
    <name type="scientific">Niveispirillum lacus</name>
    <dbReference type="NCBI Taxonomy" id="1981099"/>
    <lineage>
        <taxon>Bacteria</taxon>
        <taxon>Pseudomonadati</taxon>
        <taxon>Pseudomonadota</taxon>
        <taxon>Alphaproteobacteria</taxon>
        <taxon>Rhodospirillales</taxon>
        <taxon>Azospirillaceae</taxon>
        <taxon>Niveispirillum</taxon>
    </lineage>
</organism>
<dbReference type="PANTHER" id="PTHR43747">
    <property type="entry name" value="FAD-BINDING PROTEIN"/>
    <property type="match status" value="1"/>
</dbReference>
<keyword evidence="2" id="KW-0285">Flavoprotein</keyword>
<dbReference type="PANTHER" id="PTHR43747:SF4">
    <property type="entry name" value="FLAVIN-DEPENDENT TRYPTOPHAN HALOGENASE"/>
    <property type="match status" value="1"/>
</dbReference>
<dbReference type="Gene3D" id="3.50.50.60">
    <property type="entry name" value="FAD/NAD(P)-binding domain"/>
    <property type="match status" value="1"/>
</dbReference>
<evidence type="ECO:0000313" key="3">
    <source>
        <dbReference type="EMBL" id="OYQ36184.1"/>
    </source>
</evidence>
<keyword evidence="2" id="KW-0274">FAD</keyword>
<evidence type="ECO:0000256" key="2">
    <source>
        <dbReference type="PIRSR" id="PIRSR011396-2"/>
    </source>
</evidence>
<reference evidence="3 4" key="1">
    <citation type="submission" date="2017-07" db="EMBL/GenBank/DDBJ databases">
        <title>Niveispirillum cyanobacteriorum sp. nov., isolated from cyanobacterial aggregates in a eutrophic lake.</title>
        <authorList>
            <person name="Cai H."/>
        </authorList>
    </citation>
    <scope>NUCLEOTIDE SEQUENCE [LARGE SCALE GENOMIC DNA]</scope>
    <source>
        <strain evidence="4">TH1-14</strain>
    </source>
</reference>
<dbReference type="Proteomes" id="UP000216998">
    <property type="component" value="Unassembled WGS sequence"/>
</dbReference>
<feature type="binding site" evidence="2">
    <location>
        <position position="189"/>
    </location>
    <ligand>
        <name>FAD</name>
        <dbReference type="ChEBI" id="CHEBI:57692"/>
    </ligand>
</feature>
<feature type="binding site" evidence="2">
    <location>
        <position position="82"/>
    </location>
    <ligand>
        <name>7-chloro-L-tryptophan</name>
        <dbReference type="ChEBI" id="CHEBI:58713"/>
    </ligand>
</feature>
<gene>
    <name evidence="3" type="ORF">CHU95_05175</name>
</gene>
<dbReference type="OrthoDB" id="9799983at2"/>
<dbReference type="InterPro" id="IPR033856">
    <property type="entry name" value="Trp_halogen"/>
</dbReference>
<dbReference type="AlphaFoldDB" id="A0A255Z5J3"/>
<name>A0A255Z5J3_9PROT</name>
<feature type="active site" evidence="1">
    <location>
        <position position="82"/>
    </location>
</feature>
<dbReference type="GO" id="GO:0004497">
    <property type="term" value="F:monooxygenase activity"/>
    <property type="evidence" value="ECO:0007669"/>
    <property type="project" value="InterPro"/>
</dbReference>
<dbReference type="SUPFAM" id="SSF51905">
    <property type="entry name" value="FAD/NAD(P)-binding domain"/>
    <property type="match status" value="1"/>
</dbReference>
<dbReference type="EMBL" id="NOXU01000023">
    <property type="protein sequence ID" value="OYQ36184.1"/>
    <property type="molecule type" value="Genomic_DNA"/>
</dbReference>